<comment type="caution">
    <text evidence="1">The sequence shown here is derived from an EMBL/GenBank/DDBJ whole genome shotgun (WGS) entry which is preliminary data.</text>
</comment>
<protein>
    <submittedName>
        <fullName evidence="1">9298_t:CDS:1</fullName>
    </submittedName>
</protein>
<sequence length="583" mass="66642">MCFKLWYLVISIILLINTIIVTKANAAEKVNGFIQRELDLDRSDTPKNILVGSVIGGANHLNPIFEVCKILVDRGYKVKLAAPGNFTATSTLYNSIPQTIIGDPPDSYASSEYRKMFFNEYTFKSMAYEQMMFHQRYLEYFNKYLEVYKETKPDLFICHYVRNEACFDLAWKVKKPVVGFVSNTEFFTALPPFISDPMMGCHVNMENETFYDRFICAVVQPLRFDWHFRKNLNYLNARRVEVGVSEHYDIRGRITNTLFLVDSFFGFEVPSAWPPIHQEIGPLMPDIFPDLSSELDLFLSVHPRTMYIALGSFVYTTLKNYAILLQSALELINSNILDGVIWATVRFNESELPSTFTLSTGDVIPTSNILDNLYPHIHVTKYAPQFAILSHKNTKIFLSHGGASSSHESMYTATPMLVLPIAFDQPGNSEKLELSGMALKLSKIDLKVDDIVSKVIRLTNEKSFKMNAERMQVLIKFNSKRKYRGADLIDIVMNLAEREGIRNENGELEVDNEVLLREWITPDSRMGFIKGNYIDVFGIAMIIGLVLTSSLIYGLYKVIIFAFKKWALRNRNSQEGSSKPKNE</sequence>
<gene>
    <name evidence="1" type="ORF">SCALOS_LOCUS1660</name>
</gene>
<keyword evidence="2" id="KW-1185">Reference proteome</keyword>
<evidence type="ECO:0000313" key="2">
    <source>
        <dbReference type="Proteomes" id="UP000789860"/>
    </source>
</evidence>
<proteinExistence type="predicted"/>
<dbReference type="EMBL" id="CAJVPM010001207">
    <property type="protein sequence ID" value="CAG8462077.1"/>
    <property type="molecule type" value="Genomic_DNA"/>
</dbReference>
<reference evidence="1" key="1">
    <citation type="submission" date="2021-06" db="EMBL/GenBank/DDBJ databases">
        <authorList>
            <person name="Kallberg Y."/>
            <person name="Tangrot J."/>
            <person name="Rosling A."/>
        </authorList>
    </citation>
    <scope>NUCLEOTIDE SEQUENCE</scope>
    <source>
        <strain evidence="1">AU212A</strain>
    </source>
</reference>
<accession>A0ACA9KA83</accession>
<name>A0ACA9KA83_9GLOM</name>
<evidence type="ECO:0000313" key="1">
    <source>
        <dbReference type="EMBL" id="CAG8462077.1"/>
    </source>
</evidence>
<organism evidence="1 2">
    <name type="scientific">Scutellospora calospora</name>
    <dbReference type="NCBI Taxonomy" id="85575"/>
    <lineage>
        <taxon>Eukaryota</taxon>
        <taxon>Fungi</taxon>
        <taxon>Fungi incertae sedis</taxon>
        <taxon>Mucoromycota</taxon>
        <taxon>Glomeromycotina</taxon>
        <taxon>Glomeromycetes</taxon>
        <taxon>Diversisporales</taxon>
        <taxon>Gigasporaceae</taxon>
        <taxon>Scutellospora</taxon>
    </lineage>
</organism>
<dbReference type="Proteomes" id="UP000789860">
    <property type="component" value="Unassembled WGS sequence"/>
</dbReference>